<dbReference type="EMBL" id="KZ613817">
    <property type="protein sequence ID" value="PMD58604.1"/>
    <property type="molecule type" value="Genomic_DNA"/>
</dbReference>
<dbReference type="GeneID" id="36591265"/>
<accession>A0A2J6T6G6</accession>
<gene>
    <name evidence="2" type="ORF">K444DRAFT_630318</name>
</gene>
<dbReference type="OrthoDB" id="3537171at2759"/>
<dbReference type="Proteomes" id="UP000235371">
    <property type="component" value="Unassembled WGS sequence"/>
</dbReference>
<organism evidence="2 3">
    <name type="scientific">Hyaloscypha bicolor E</name>
    <dbReference type="NCBI Taxonomy" id="1095630"/>
    <lineage>
        <taxon>Eukaryota</taxon>
        <taxon>Fungi</taxon>
        <taxon>Dikarya</taxon>
        <taxon>Ascomycota</taxon>
        <taxon>Pezizomycotina</taxon>
        <taxon>Leotiomycetes</taxon>
        <taxon>Helotiales</taxon>
        <taxon>Hyaloscyphaceae</taxon>
        <taxon>Hyaloscypha</taxon>
        <taxon>Hyaloscypha bicolor</taxon>
    </lineage>
</organism>
<evidence type="ECO:0000256" key="1">
    <source>
        <dbReference type="SAM" id="MobiDB-lite"/>
    </source>
</evidence>
<name>A0A2J6T6G6_9HELO</name>
<feature type="region of interest" description="Disordered" evidence="1">
    <location>
        <begin position="26"/>
        <end position="45"/>
    </location>
</feature>
<feature type="compositionally biased region" description="Polar residues" evidence="1">
    <location>
        <begin position="26"/>
        <end position="41"/>
    </location>
</feature>
<dbReference type="RefSeq" id="XP_024735508.1">
    <property type="nucleotide sequence ID" value="XM_024883188.1"/>
</dbReference>
<proteinExistence type="predicted"/>
<keyword evidence="3" id="KW-1185">Reference proteome</keyword>
<reference evidence="2 3" key="1">
    <citation type="submission" date="2016-04" db="EMBL/GenBank/DDBJ databases">
        <title>A degradative enzymes factory behind the ericoid mycorrhizal symbiosis.</title>
        <authorList>
            <consortium name="DOE Joint Genome Institute"/>
            <person name="Martino E."/>
            <person name="Morin E."/>
            <person name="Grelet G."/>
            <person name="Kuo A."/>
            <person name="Kohler A."/>
            <person name="Daghino S."/>
            <person name="Barry K."/>
            <person name="Choi C."/>
            <person name="Cichocki N."/>
            <person name="Clum A."/>
            <person name="Copeland A."/>
            <person name="Hainaut M."/>
            <person name="Haridas S."/>
            <person name="Labutti K."/>
            <person name="Lindquist E."/>
            <person name="Lipzen A."/>
            <person name="Khouja H.-R."/>
            <person name="Murat C."/>
            <person name="Ohm R."/>
            <person name="Olson A."/>
            <person name="Spatafora J."/>
            <person name="Veneault-Fourrey C."/>
            <person name="Henrissat B."/>
            <person name="Grigoriev I."/>
            <person name="Martin F."/>
            <person name="Perotto S."/>
        </authorList>
    </citation>
    <scope>NUCLEOTIDE SEQUENCE [LARGE SCALE GENOMIC DNA]</scope>
    <source>
        <strain evidence="2 3">E</strain>
    </source>
</reference>
<protein>
    <submittedName>
        <fullName evidence="2">Uncharacterized protein</fullName>
    </submittedName>
</protein>
<dbReference type="InParanoid" id="A0A2J6T6G6"/>
<sequence>MESPGYFSQPITAIDESATINQLIKQTKNQQPTTPRRNFSNPRPRYPISEKHLAIGVIVFLQQKFACQKNCSCVLPDCQRPQLDAKGYNHPAVVLDIRDNRSNGGELTALCCTISANPQPNPEERASNFTITHIPKGKGESPTTAPNGATVLYLEPESTMYKKSHVYDSHVYAIPVSQLINFGNPLQNRLTKESYKALVANFKPIVPRKWIKTAKLTAGESCSAALSSCLLIPAPAPVPAPVPAPLPAALPVELQKTIDALLQYLTKEQVLEAVPEMTEVYPQLLQVLA</sequence>
<dbReference type="AlphaFoldDB" id="A0A2J6T6G6"/>
<evidence type="ECO:0000313" key="2">
    <source>
        <dbReference type="EMBL" id="PMD58604.1"/>
    </source>
</evidence>
<evidence type="ECO:0000313" key="3">
    <source>
        <dbReference type="Proteomes" id="UP000235371"/>
    </source>
</evidence>